<dbReference type="EMBL" id="LAZR01016832">
    <property type="protein sequence ID" value="KKM02815.1"/>
    <property type="molecule type" value="Genomic_DNA"/>
</dbReference>
<dbReference type="InterPro" id="IPR011335">
    <property type="entry name" value="Restrct_endonuc-II-like"/>
</dbReference>
<evidence type="ECO:0000313" key="2">
    <source>
        <dbReference type="EMBL" id="KKM02815.1"/>
    </source>
</evidence>
<comment type="caution">
    <text evidence="2">The sequence shown here is derived from an EMBL/GenBank/DDBJ whole genome shotgun (WGS) entry which is preliminary data.</text>
</comment>
<dbReference type="SUPFAM" id="SSF52980">
    <property type="entry name" value="Restriction endonuclease-like"/>
    <property type="match status" value="1"/>
</dbReference>
<dbReference type="AlphaFoldDB" id="A0A0F9GVH2"/>
<gene>
    <name evidence="2" type="ORF">LCGC14_1780630</name>
</gene>
<dbReference type="InterPro" id="IPR007569">
    <property type="entry name" value="DUF559"/>
</dbReference>
<proteinExistence type="predicted"/>
<organism evidence="2">
    <name type="scientific">marine sediment metagenome</name>
    <dbReference type="NCBI Taxonomy" id="412755"/>
    <lineage>
        <taxon>unclassified sequences</taxon>
        <taxon>metagenomes</taxon>
        <taxon>ecological metagenomes</taxon>
    </lineage>
</organism>
<dbReference type="Gene3D" id="3.40.960.10">
    <property type="entry name" value="VSR Endonuclease"/>
    <property type="match status" value="1"/>
</dbReference>
<evidence type="ECO:0000259" key="1">
    <source>
        <dbReference type="Pfam" id="PF04480"/>
    </source>
</evidence>
<accession>A0A0F9GVH2</accession>
<reference evidence="2" key="1">
    <citation type="journal article" date="2015" name="Nature">
        <title>Complex archaea that bridge the gap between prokaryotes and eukaryotes.</title>
        <authorList>
            <person name="Spang A."/>
            <person name="Saw J.H."/>
            <person name="Jorgensen S.L."/>
            <person name="Zaremba-Niedzwiedzka K."/>
            <person name="Martijn J."/>
            <person name="Lind A.E."/>
            <person name="van Eijk R."/>
            <person name="Schleper C."/>
            <person name="Guy L."/>
            <person name="Ettema T.J."/>
        </authorList>
    </citation>
    <scope>NUCLEOTIDE SEQUENCE</scope>
</reference>
<protein>
    <recommendedName>
        <fullName evidence="1">DUF559 domain-containing protein</fullName>
    </recommendedName>
</protein>
<name>A0A0F9GVH2_9ZZZZ</name>
<feature type="domain" description="DUF559" evidence="1">
    <location>
        <begin position="19"/>
        <end position="76"/>
    </location>
</feature>
<dbReference type="Pfam" id="PF04480">
    <property type="entry name" value="DUF559"/>
    <property type="match status" value="1"/>
</dbReference>
<feature type="non-terminal residue" evidence="2">
    <location>
        <position position="1"/>
    </location>
</feature>
<sequence>NFLKTLGIEFFTHQYMKIEHGYQCDILIPCMNLVIECDGNYWHKYPVGLERDHIRTQELIEKGFKVLRLWEHEIKSMDLNEFKFRLKK</sequence>